<organism evidence="2 3">
    <name type="scientific">Brevibacillus fluminis</name>
    <dbReference type="NCBI Taxonomy" id="511487"/>
    <lineage>
        <taxon>Bacteria</taxon>
        <taxon>Bacillati</taxon>
        <taxon>Bacillota</taxon>
        <taxon>Bacilli</taxon>
        <taxon>Bacillales</taxon>
        <taxon>Paenibacillaceae</taxon>
        <taxon>Brevibacillus</taxon>
    </lineage>
</organism>
<dbReference type="SUPFAM" id="SSF88874">
    <property type="entry name" value="Receptor-binding domain of short tail fibre protein gp12"/>
    <property type="match status" value="1"/>
</dbReference>
<sequence length="178" mass="18727">MDPFIGEIRIFGGSFAPTGWAFCNGQLMSIAQNTALFSLLGTMYGGDGRTTFALPNLIGRAPIHHGQGPGLSDYTQGEQGGTRTVTLTSTQMPAHTHIANGSGQIGNTNNPQGAVWAQPPVQGKFNKTQTPLYASSSNAQMNYSALPTVGGSQPHNNMQPYLGLSFIIATQGIFPSRG</sequence>
<evidence type="ECO:0000259" key="1">
    <source>
        <dbReference type="Pfam" id="PF07484"/>
    </source>
</evidence>
<proteinExistence type="predicted"/>
<reference evidence="2 3" key="1">
    <citation type="submission" date="2018-10" db="EMBL/GenBank/DDBJ databases">
        <title>Phylogenomics of Brevibacillus.</title>
        <authorList>
            <person name="Dunlap C."/>
        </authorList>
    </citation>
    <scope>NUCLEOTIDE SEQUENCE [LARGE SCALE GENOMIC DNA]</scope>
    <source>
        <strain evidence="2 3">JCM 15716</strain>
    </source>
</reference>
<dbReference type="AlphaFoldDB" id="A0A3M8CVZ4"/>
<dbReference type="InterPro" id="IPR037053">
    <property type="entry name" value="Phage_tail_collar_dom_sf"/>
</dbReference>
<protein>
    <submittedName>
        <fullName evidence="2">Phage tail protein</fullName>
    </submittedName>
</protein>
<dbReference type="Pfam" id="PF07484">
    <property type="entry name" value="Collar"/>
    <property type="match status" value="1"/>
</dbReference>
<accession>A0A3M8CVZ4</accession>
<gene>
    <name evidence="2" type="ORF">EDM56_28820</name>
</gene>
<feature type="domain" description="Phage tail collar" evidence="1">
    <location>
        <begin position="6"/>
        <end position="62"/>
    </location>
</feature>
<name>A0A3M8CVZ4_9BACL</name>
<dbReference type="Proteomes" id="UP000271031">
    <property type="component" value="Unassembled WGS sequence"/>
</dbReference>
<evidence type="ECO:0000313" key="2">
    <source>
        <dbReference type="EMBL" id="RNB79531.1"/>
    </source>
</evidence>
<comment type="caution">
    <text evidence="2">The sequence shown here is derived from an EMBL/GenBank/DDBJ whole genome shotgun (WGS) entry which is preliminary data.</text>
</comment>
<dbReference type="EMBL" id="RHHQ01000028">
    <property type="protein sequence ID" value="RNB79531.1"/>
    <property type="molecule type" value="Genomic_DNA"/>
</dbReference>
<dbReference type="InterPro" id="IPR011083">
    <property type="entry name" value="Phage_tail_collar_dom"/>
</dbReference>
<dbReference type="OrthoDB" id="9810174at2"/>
<dbReference type="Gene3D" id="3.90.1340.10">
    <property type="entry name" value="Phage tail collar domain"/>
    <property type="match status" value="1"/>
</dbReference>
<dbReference type="RefSeq" id="WP_122921382.1">
    <property type="nucleotide sequence ID" value="NZ_RHHQ01000028.1"/>
</dbReference>
<keyword evidence="3" id="KW-1185">Reference proteome</keyword>
<evidence type="ECO:0000313" key="3">
    <source>
        <dbReference type="Proteomes" id="UP000271031"/>
    </source>
</evidence>